<dbReference type="PhylomeDB" id="B3P0H3"/>
<proteinExistence type="predicted"/>
<organism evidence="4 5">
    <name type="scientific">Drosophila erecta</name>
    <name type="common">Fruit fly</name>
    <dbReference type="NCBI Taxonomy" id="7220"/>
    <lineage>
        <taxon>Eukaryota</taxon>
        <taxon>Metazoa</taxon>
        <taxon>Ecdysozoa</taxon>
        <taxon>Arthropoda</taxon>
        <taxon>Hexapoda</taxon>
        <taxon>Insecta</taxon>
        <taxon>Pterygota</taxon>
        <taxon>Neoptera</taxon>
        <taxon>Endopterygota</taxon>
        <taxon>Diptera</taxon>
        <taxon>Brachycera</taxon>
        <taxon>Muscomorpha</taxon>
        <taxon>Ephydroidea</taxon>
        <taxon>Drosophilidae</taxon>
        <taxon>Drosophila</taxon>
        <taxon>Sophophora</taxon>
    </lineage>
</organism>
<dbReference type="Pfam" id="PF15055">
    <property type="entry name" value="DMAC1_Dmo2"/>
    <property type="match status" value="1"/>
</dbReference>
<dbReference type="eggNOG" id="ENOG502SGDV">
    <property type="taxonomic scope" value="Eukaryota"/>
</dbReference>
<keyword evidence="2" id="KW-1133">Transmembrane helix</keyword>
<keyword evidence="5" id="KW-1185">Reference proteome</keyword>
<reference evidence="4 5" key="2">
    <citation type="journal article" date="2008" name="Bioinformatics">
        <title>Assembly reconciliation.</title>
        <authorList>
            <person name="Zimin A.V."/>
            <person name="Smith D.R."/>
            <person name="Sutton G."/>
            <person name="Yorke J.A."/>
        </authorList>
    </citation>
    <scope>NUCLEOTIDE SEQUENCE [LARGE SCALE GENOMIC DNA]</scope>
    <source>
        <strain evidence="4 5">TSC#14021-0224.01</strain>
    </source>
</reference>
<dbReference type="KEGG" id="der:6552167"/>
<evidence type="ECO:0000256" key="1">
    <source>
        <dbReference type="SAM" id="MobiDB-lite"/>
    </source>
</evidence>
<evidence type="ECO:0000313" key="4">
    <source>
        <dbReference type="EMBL" id="EDV48688.1"/>
    </source>
</evidence>
<feature type="region of interest" description="Disordered" evidence="1">
    <location>
        <begin position="78"/>
        <end position="102"/>
    </location>
</feature>
<dbReference type="OrthoDB" id="6340866at2759"/>
<dbReference type="Proteomes" id="UP000008711">
    <property type="component" value="Unassembled WGS sequence"/>
</dbReference>
<keyword evidence="2" id="KW-0812">Transmembrane</keyword>
<dbReference type="AlphaFoldDB" id="B3P0H3"/>
<feature type="compositionally biased region" description="Polar residues" evidence="1">
    <location>
        <begin position="90"/>
        <end position="102"/>
    </location>
</feature>
<evidence type="ECO:0000256" key="2">
    <source>
        <dbReference type="SAM" id="Phobius"/>
    </source>
</evidence>
<evidence type="ECO:0000259" key="3">
    <source>
        <dbReference type="Pfam" id="PF15055"/>
    </source>
</evidence>
<protein>
    <submittedName>
        <fullName evidence="4">GG22448</fullName>
    </submittedName>
</protein>
<dbReference type="EMBL" id="CH954181">
    <property type="protein sequence ID" value="EDV48688.1"/>
    <property type="molecule type" value="Genomic_DNA"/>
</dbReference>
<gene>
    <name evidence="4" type="primary">Dere\GG22448</name>
    <name evidence="4" type="ORF">Dere_GG22448</name>
</gene>
<reference evidence="4 5" key="1">
    <citation type="journal article" date="2007" name="Nature">
        <title>Evolution of genes and genomes on the Drosophila phylogeny.</title>
        <authorList>
            <consortium name="Drosophila 12 Genomes Consortium"/>
            <person name="Clark A.G."/>
            <person name="Eisen M.B."/>
            <person name="Smith D.R."/>
            <person name="Bergman C.M."/>
            <person name="Oliver B."/>
            <person name="Markow T.A."/>
            <person name="Kaufman T.C."/>
            <person name="Kellis M."/>
            <person name="Gelbart W."/>
            <person name="Iyer V.N."/>
            <person name="Pollard D.A."/>
            <person name="Sackton T.B."/>
            <person name="Larracuente A.M."/>
            <person name="Singh N.D."/>
            <person name="Abad J.P."/>
            <person name="Abt D.N."/>
            <person name="Adryan B."/>
            <person name="Aguade M."/>
            <person name="Akashi H."/>
            <person name="Anderson W.W."/>
            <person name="Aquadro C.F."/>
            <person name="Ardell D.H."/>
            <person name="Arguello R."/>
            <person name="Artieri C.G."/>
            <person name="Barbash D.A."/>
            <person name="Barker D."/>
            <person name="Barsanti P."/>
            <person name="Batterham P."/>
            <person name="Batzoglou S."/>
            <person name="Begun D."/>
            <person name="Bhutkar A."/>
            <person name="Blanco E."/>
            <person name="Bosak S.A."/>
            <person name="Bradley R.K."/>
            <person name="Brand A.D."/>
            <person name="Brent M.R."/>
            <person name="Brooks A.N."/>
            <person name="Brown R.H."/>
            <person name="Butlin R.K."/>
            <person name="Caggese C."/>
            <person name="Calvi B.R."/>
            <person name="Bernardo de Carvalho A."/>
            <person name="Caspi A."/>
            <person name="Castrezana S."/>
            <person name="Celniker S.E."/>
            <person name="Chang J.L."/>
            <person name="Chapple C."/>
            <person name="Chatterji S."/>
            <person name="Chinwalla A."/>
            <person name="Civetta A."/>
            <person name="Clifton S.W."/>
            <person name="Comeron J.M."/>
            <person name="Costello J.C."/>
            <person name="Coyne J.A."/>
            <person name="Daub J."/>
            <person name="David R.G."/>
            <person name="Delcher A.L."/>
            <person name="Delehaunty K."/>
            <person name="Do C.B."/>
            <person name="Ebling H."/>
            <person name="Edwards K."/>
            <person name="Eickbush T."/>
            <person name="Evans J.D."/>
            <person name="Filipski A."/>
            <person name="Findeiss S."/>
            <person name="Freyhult E."/>
            <person name="Fulton L."/>
            <person name="Fulton R."/>
            <person name="Garcia A.C."/>
            <person name="Gardiner A."/>
            <person name="Garfield D.A."/>
            <person name="Garvin B.E."/>
            <person name="Gibson G."/>
            <person name="Gilbert D."/>
            <person name="Gnerre S."/>
            <person name="Godfrey J."/>
            <person name="Good R."/>
            <person name="Gotea V."/>
            <person name="Gravely B."/>
            <person name="Greenberg A.J."/>
            <person name="Griffiths-Jones S."/>
            <person name="Gross S."/>
            <person name="Guigo R."/>
            <person name="Gustafson E.A."/>
            <person name="Haerty W."/>
            <person name="Hahn M.W."/>
            <person name="Halligan D.L."/>
            <person name="Halpern A.L."/>
            <person name="Halter G.M."/>
            <person name="Han M.V."/>
            <person name="Heger A."/>
            <person name="Hillier L."/>
            <person name="Hinrichs A.S."/>
            <person name="Holmes I."/>
            <person name="Hoskins R.A."/>
            <person name="Hubisz M.J."/>
            <person name="Hultmark D."/>
            <person name="Huntley M.A."/>
            <person name="Jaffe D.B."/>
            <person name="Jagadeeshan S."/>
            <person name="Jeck W.R."/>
            <person name="Johnson J."/>
            <person name="Jones C.D."/>
            <person name="Jordan W.C."/>
            <person name="Karpen G.H."/>
            <person name="Kataoka E."/>
            <person name="Keightley P.D."/>
            <person name="Kheradpour P."/>
            <person name="Kirkness E.F."/>
            <person name="Koerich L.B."/>
            <person name="Kristiansen K."/>
            <person name="Kudrna D."/>
            <person name="Kulathinal R.J."/>
            <person name="Kumar S."/>
            <person name="Kwok R."/>
            <person name="Lander E."/>
            <person name="Langley C.H."/>
            <person name="Lapoint R."/>
            <person name="Lazzaro B.P."/>
            <person name="Lee S.J."/>
            <person name="Levesque L."/>
            <person name="Li R."/>
            <person name="Lin C.F."/>
            <person name="Lin M.F."/>
            <person name="Lindblad-Toh K."/>
            <person name="Llopart A."/>
            <person name="Long M."/>
            <person name="Low L."/>
            <person name="Lozovsky E."/>
            <person name="Lu J."/>
            <person name="Luo M."/>
            <person name="Machado C.A."/>
            <person name="Makalowski W."/>
            <person name="Marzo M."/>
            <person name="Matsuda M."/>
            <person name="Matzkin L."/>
            <person name="McAllister B."/>
            <person name="McBride C.S."/>
            <person name="McKernan B."/>
            <person name="McKernan K."/>
            <person name="Mendez-Lago M."/>
            <person name="Minx P."/>
            <person name="Mollenhauer M.U."/>
            <person name="Montooth K."/>
            <person name="Mount S.M."/>
            <person name="Mu X."/>
            <person name="Myers E."/>
            <person name="Negre B."/>
            <person name="Newfeld S."/>
            <person name="Nielsen R."/>
            <person name="Noor M.A."/>
            <person name="O'Grady P."/>
            <person name="Pachter L."/>
            <person name="Papaceit M."/>
            <person name="Parisi M.J."/>
            <person name="Parisi M."/>
            <person name="Parts L."/>
            <person name="Pedersen J.S."/>
            <person name="Pesole G."/>
            <person name="Phillippy A.M."/>
            <person name="Ponting C.P."/>
            <person name="Pop M."/>
            <person name="Porcelli D."/>
            <person name="Powell J.R."/>
            <person name="Prohaska S."/>
            <person name="Pruitt K."/>
            <person name="Puig M."/>
            <person name="Quesneville H."/>
            <person name="Ram K.R."/>
            <person name="Rand D."/>
            <person name="Rasmussen M.D."/>
            <person name="Reed L.K."/>
            <person name="Reenan R."/>
            <person name="Reily A."/>
            <person name="Remington K.A."/>
            <person name="Rieger T.T."/>
            <person name="Ritchie M.G."/>
            <person name="Robin C."/>
            <person name="Rogers Y.H."/>
            <person name="Rohde C."/>
            <person name="Rozas J."/>
            <person name="Rubenfield M.J."/>
            <person name="Ruiz A."/>
            <person name="Russo S."/>
            <person name="Salzberg S.L."/>
            <person name="Sanchez-Gracia A."/>
            <person name="Saranga D.J."/>
            <person name="Sato H."/>
            <person name="Schaeffer S.W."/>
            <person name="Schatz M.C."/>
            <person name="Schlenke T."/>
            <person name="Schwartz R."/>
            <person name="Segarra C."/>
            <person name="Singh R.S."/>
            <person name="Sirot L."/>
            <person name="Sirota M."/>
            <person name="Sisneros N.B."/>
            <person name="Smith C.D."/>
            <person name="Smith T.F."/>
            <person name="Spieth J."/>
            <person name="Stage D.E."/>
            <person name="Stark A."/>
            <person name="Stephan W."/>
            <person name="Strausberg R.L."/>
            <person name="Strempel S."/>
            <person name="Sturgill D."/>
            <person name="Sutton G."/>
            <person name="Sutton G.G."/>
            <person name="Tao W."/>
            <person name="Teichmann S."/>
            <person name="Tobari Y.N."/>
            <person name="Tomimura Y."/>
            <person name="Tsolas J.M."/>
            <person name="Valente V.L."/>
            <person name="Venter E."/>
            <person name="Venter J.C."/>
            <person name="Vicario S."/>
            <person name="Vieira F.G."/>
            <person name="Vilella A.J."/>
            <person name="Villasante A."/>
            <person name="Walenz B."/>
            <person name="Wang J."/>
            <person name="Wasserman M."/>
            <person name="Watts T."/>
            <person name="Wilson D."/>
            <person name="Wilson R.K."/>
            <person name="Wing R.A."/>
            <person name="Wolfner M.F."/>
            <person name="Wong A."/>
            <person name="Wong G.K."/>
            <person name="Wu C.I."/>
            <person name="Wu G."/>
            <person name="Yamamoto D."/>
            <person name="Yang H.P."/>
            <person name="Yang S.P."/>
            <person name="Yorke J.A."/>
            <person name="Yoshida K."/>
            <person name="Zdobnov E."/>
            <person name="Zhang P."/>
            <person name="Zhang Y."/>
            <person name="Zimin A.V."/>
            <person name="Baldwin J."/>
            <person name="Abdouelleil A."/>
            <person name="Abdulkadir J."/>
            <person name="Abebe A."/>
            <person name="Abera B."/>
            <person name="Abreu J."/>
            <person name="Acer S.C."/>
            <person name="Aftuck L."/>
            <person name="Alexander A."/>
            <person name="An P."/>
            <person name="Anderson E."/>
            <person name="Anderson S."/>
            <person name="Arachi H."/>
            <person name="Azer M."/>
            <person name="Bachantsang P."/>
            <person name="Barry A."/>
            <person name="Bayul T."/>
            <person name="Berlin A."/>
            <person name="Bessette D."/>
            <person name="Bloom T."/>
            <person name="Blye J."/>
            <person name="Boguslavskiy L."/>
            <person name="Bonnet C."/>
            <person name="Boukhgalter B."/>
            <person name="Bourzgui I."/>
            <person name="Brown A."/>
            <person name="Cahill P."/>
            <person name="Channer S."/>
            <person name="Cheshatsang Y."/>
            <person name="Chuda L."/>
            <person name="Citroen M."/>
            <person name="Collymore A."/>
            <person name="Cooke P."/>
            <person name="Costello M."/>
            <person name="D'Aco K."/>
            <person name="Daza R."/>
            <person name="De Haan G."/>
            <person name="DeGray S."/>
            <person name="DeMaso C."/>
            <person name="Dhargay N."/>
            <person name="Dooley K."/>
            <person name="Dooley E."/>
            <person name="Doricent M."/>
            <person name="Dorje P."/>
            <person name="Dorjee K."/>
            <person name="Dupes A."/>
            <person name="Elong R."/>
            <person name="Falk J."/>
            <person name="Farina A."/>
            <person name="Faro S."/>
            <person name="Ferguson D."/>
            <person name="Fisher S."/>
            <person name="Foley C.D."/>
            <person name="Franke A."/>
            <person name="Friedrich D."/>
            <person name="Gadbois L."/>
            <person name="Gearin G."/>
            <person name="Gearin C.R."/>
            <person name="Giannoukos G."/>
            <person name="Goode T."/>
            <person name="Graham J."/>
            <person name="Grandbois E."/>
            <person name="Grewal S."/>
            <person name="Gyaltsen K."/>
            <person name="Hafez N."/>
            <person name="Hagos B."/>
            <person name="Hall J."/>
            <person name="Henson C."/>
            <person name="Hollinger A."/>
            <person name="Honan T."/>
            <person name="Huard M.D."/>
            <person name="Hughes L."/>
            <person name="Hurhula B."/>
            <person name="Husby M.E."/>
            <person name="Kamat A."/>
            <person name="Kanga B."/>
            <person name="Kashin S."/>
            <person name="Khazanovich D."/>
            <person name="Kisner P."/>
            <person name="Lance K."/>
            <person name="Lara M."/>
            <person name="Lee W."/>
            <person name="Lennon N."/>
            <person name="Letendre F."/>
            <person name="LeVine R."/>
            <person name="Lipovsky A."/>
            <person name="Liu X."/>
            <person name="Liu J."/>
            <person name="Liu S."/>
            <person name="Lokyitsang T."/>
            <person name="Lokyitsang Y."/>
            <person name="Lubonja R."/>
            <person name="Lui A."/>
            <person name="MacDonald P."/>
            <person name="Magnisalis V."/>
            <person name="Maru K."/>
            <person name="Matthews C."/>
            <person name="McCusker W."/>
            <person name="McDonough S."/>
            <person name="Mehta T."/>
            <person name="Meldrim J."/>
            <person name="Meneus L."/>
            <person name="Mihai O."/>
            <person name="Mihalev A."/>
            <person name="Mihova T."/>
            <person name="Mittelman R."/>
            <person name="Mlenga V."/>
            <person name="Montmayeur A."/>
            <person name="Mulrain L."/>
            <person name="Navidi A."/>
            <person name="Naylor J."/>
            <person name="Negash T."/>
            <person name="Nguyen T."/>
            <person name="Nguyen N."/>
            <person name="Nicol R."/>
            <person name="Norbu C."/>
            <person name="Norbu N."/>
            <person name="Novod N."/>
            <person name="O'Neill B."/>
            <person name="Osman S."/>
            <person name="Markiewicz E."/>
            <person name="Oyono O.L."/>
            <person name="Patti C."/>
            <person name="Phunkhang P."/>
            <person name="Pierre F."/>
            <person name="Priest M."/>
            <person name="Raghuraman S."/>
            <person name="Rege F."/>
            <person name="Reyes R."/>
            <person name="Rise C."/>
            <person name="Rogov P."/>
            <person name="Ross K."/>
            <person name="Ryan E."/>
            <person name="Settipalli S."/>
            <person name="Shea T."/>
            <person name="Sherpa N."/>
            <person name="Shi L."/>
            <person name="Shih D."/>
            <person name="Sparrow T."/>
            <person name="Spaulding J."/>
            <person name="Stalker J."/>
            <person name="Stange-Thomann N."/>
            <person name="Stavropoulos S."/>
            <person name="Stone C."/>
            <person name="Strader C."/>
            <person name="Tesfaye S."/>
            <person name="Thomson T."/>
            <person name="Thoulutsang Y."/>
            <person name="Thoulutsang D."/>
            <person name="Topham K."/>
            <person name="Topping I."/>
            <person name="Tsamla T."/>
            <person name="Vassiliev H."/>
            <person name="Vo A."/>
            <person name="Wangchuk T."/>
            <person name="Wangdi T."/>
            <person name="Weiand M."/>
            <person name="Wilkinson J."/>
            <person name="Wilson A."/>
            <person name="Yadav S."/>
            <person name="Young G."/>
            <person name="Yu Q."/>
            <person name="Zembek L."/>
            <person name="Zhong D."/>
            <person name="Zimmer A."/>
            <person name="Zwirko Z."/>
            <person name="Jaffe D.B."/>
            <person name="Alvarez P."/>
            <person name="Brockman W."/>
            <person name="Butler J."/>
            <person name="Chin C."/>
            <person name="Gnerre S."/>
            <person name="Grabherr M."/>
            <person name="Kleber M."/>
            <person name="Mauceli E."/>
            <person name="MacCallum I."/>
        </authorList>
    </citation>
    <scope>NUCLEOTIDE SEQUENCE [LARGE SCALE GENOMIC DNA]</scope>
    <source>
        <strain evidence="4 5">TSC#14021-0224.01</strain>
    </source>
</reference>
<keyword evidence="2" id="KW-0472">Membrane</keyword>
<feature type="domain" description="Distal membrane-arm assembly complex protein 1-like" evidence="3">
    <location>
        <begin position="18"/>
        <end position="65"/>
    </location>
</feature>
<dbReference type="InterPro" id="IPR028036">
    <property type="entry name" value="DMAC1-like_dom"/>
</dbReference>
<feature type="transmembrane region" description="Helical" evidence="2">
    <location>
        <begin position="20"/>
        <end position="39"/>
    </location>
</feature>
<dbReference type="HOGENOM" id="CLU_172066_0_0_1"/>
<evidence type="ECO:0000313" key="5">
    <source>
        <dbReference type="Proteomes" id="UP000008711"/>
    </source>
</evidence>
<sequence>MIGRLSFWHRDNVSNEVDCLGCRLVSGIGLLGIGAFLLAQSKKRRSKPLENYTMKGLAAAVGLLGVARLADANFLKATAEEPPEQETKTSKTGTDHQFFSRR</sequence>
<name>B3P0H3_DROER</name>
<accession>B3P0H3</accession>
<dbReference type="OMA" id="LENYTMK"/>